<comment type="caution">
    <text evidence="2">The sequence shown here is derived from an EMBL/GenBank/DDBJ whole genome shotgun (WGS) entry which is preliminary data.</text>
</comment>
<accession>A0A1J4U6C0</accession>
<dbReference type="InterPro" id="IPR029060">
    <property type="entry name" value="PIN-like_dom_sf"/>
</dbReference>
<name>A0A1J4U6C0_9BACT</name>
<dbReference type="InterPro" id="IPR002850">
    <property type="entry name" value="PIN_toxin-like"/>
</dbReference>
<dbReference type="AlphaFoldDB" id="A0A1J4U6C0"/>
<dbReference type="Pfam" id="PF13470">
    <property type="entry name" value="PIN_3"/>
    <property type="match status" value="1"/>
</dbReference>
<dbReference type="EMBL" id="MNVB01000013">
    <property type="protein sequence ID" value="OIO18126.1"/>
    <property type="molecule type" value="Genomic_DNA"/>
</dbReference>
<evidence type="ECO:0000313" key="3">
    <source>
        <dbReference type="Proteomes" id="UP000182465"/>
    </source>
</evidence>
<evidence type="ECO:0000313" key="2">
    <source>
        <dbReference type="EMBL" id="OIO18126.1"/>
    </source>
</evidence>
<dbReference type="Proteomes" id="UP000182465">
    <property type="component" value="Unassembled WGS sequence"/>
</dbReference>
<evidence type="ECO:0000259" key="1">
    <source>
        <dbReference type="Pfam" id="PF13470"/>
    </source>
</evidence>
<dbReference type="NCBIfam" id="TIGR00305">
    <property type="entry name" value="putative toxin-antitoxin system toxin component, PIN family"/>
    <property type="match status" value="1"/>
</dbReference>
<protein>
    <submittedName>
        <fullName evidence="2">Putative toxin-antitoxin system toxin component, PIN family</fullName>
    </submittedName>
</protein>
<gene>
    <name evidence="2" type="ORF">AUJ29_00525</name>
</gene>
<dbReference type="InterPro" id="IPR002716">
    <property type="entry name" value="PIN_dom"/>
</dbReference>
<dbReference type="SUPFAM" id="SSF88723">
    <property type="entry name" value="PIN domain-like"/>
    <property type="match status" value="1"/>
</dbReference>
<dbReference type="PANTHER" id="PTHR34610">
    <property type="entry name" value="SSL7007 PROTEIN"/>
    <property type="match status" value="1"/>
</dbReference>
<proteinExistence type="predicted"/>
<sequence>MITVIIDTNILIDAGGDDFNYSRRIMNEVMRGNVRAVASHKILRENRLILNRLVNDPQHYELVNNFFNCIEVVLVNKRVKMVKYDEDDNKFLACAEEAGADYIISNDSHLWEIGEYKGTKILTPEDFWHEYKTLNNESGNEAWQEWIRGIIK</sequence>
<reference evidence="2 3" key="1">
    <citation type="journal article" date="2016" name="Environ. Microbiol.">
        <title>Genomic resolution of a cold subsurface aquifer community provides metabolic insights for novel microbes adapted to high CO concentrations.</title>
        <authorList>
            <person name="Probst A.J."/>
            <person name="Castelle C.J."/>
            <person name="Singh A."/>
            <person name="Brown C.T."/>
            <person name="Anantharaman K."/>
            <person name="Sharon I."/>
            <person name="Hug L.A."/>
            <person name="Burstein D."/>
            <person name="Emerson J.B."/>
            <person name="Thomas B.C."/>
            <person name="Banfield J.F."/>
        </authorList>
    </citation>
    <scope>NUCLEOTIDE SEQUENCE [LARGE SCALE GENOMIC DNA]</scope>
    <source>
        <strain evidence="2">CG1_02_38_13</strain>
    </source>
</reference>
<feature type="domain" description="PIN" evidence="1">
    <location>
        <begin position="4"/>
        <end position="108"/>
    </location>
</feature>
<dbReference type="PANTHER" id="PTHR34610:SF3">
    <property type="entry name" value="SSL7007 PROTEIN"/>
    <property type="match status" value="1"/>
</dbReference>
<organism evidence="2 3">
    <name type="scientific">Candidatus Kuenenbacteria bacterium CG1_02_38_13</name>
    <dbReference type="NCBI Taxonomy" id="1805235"/>
    <lineage>
        <taxon>Bacteria</taxon>
        <taxon>Candidatus Kueneniibacteriota</taxon>
    </lineage>
</organism>
<dbReference type="Gene3D" id="3.40.50.1010">
    <property type="entry name" value="5'-nuclease"/>
    <property type="match status" value="1"/>
</dbReference>